<protein>
    <submittedName>
        <fullName evidence="3">YdcF family protein</fullName>
    </submittedName>
</protein>
<evidence type="ECO:0000259" key="2">
    <source>
        <dbReference type="Pfam" id="PF02698"/>
    </source>
</evidence>
<evidence type="ECO:0000313" key="3">
    <source>
        <dbReference type="EMBL" id="AWK87002.1"/>
    </source>
</evidence>
<dbReference type="InterPro" id="IPR051599">
    <property type="entry name" value="Cell_Envelope_Assoc"/>
</dbReference>
<feature type="transmembrane region" description="Helical" evidence="1">
    <location>
        <begin position="43"/>
        <end position="67"/>
    </location>
</feature>
<evidence type="ECO:0000256" key="1">
    <source>
        <dbReference type="SAM" id="Phobius"/>
    </source>
</evidence>
<accession>A0A2S2CR91</accession>
<dbReference type="EMBL" id="CP029353">
    <property type="protein sequence ID" value="AWK87002.1"/>
    <property type="molecule type" value="Genomic_DNA"/>
</dbReference>
<keyword evidence="1" id="KW-0472">Membrane</keyword>
<keyword evidence="1" id="KW-1133">Transmembrane helix</keyword>
<dbReference type="CDD" id="cd06259">
    <property type="entry name" value="YdcF-like"/>
    <property type="match status" value="1"/>
</dbReference>
<dbReference type="PANTHER" id="PTHR30336">
    <property type="entry name" value="INNER MEMBRANE PROTEIN, PROBABLE PERMEASE"/>
    <property type="match status" value="1"/>
</dbReference>
<dbReference type="GO" id="GO:0000270">
    <property type="term" value="P:peptidoglycan metabolic process"/>
    <property type="evidence" value="ECO:0007669"/>
    <property type="project" value="TreeGrafter"/>
</dbReference>
<dbReference type="PANTHER" id="PTHR30336:SF4">
    <property type="entry name" value="ENVELOPE BIOGENESIS FACTOR ELYC"/>
    <property type="match status" value="1"/>
</dbReference>
<proteinExistence type="predicted"/>
<evidence type="ECO:0000313" key="4">
    <source>
        <dbReference type="Proteomes" id="UP000245629"/>
    </source>
</evidence>
<keyword evidence="1" id="KW-0812">Transmembrane</keyword>
<gene>
    <name evidence="3" type="ORF">DEW08_12870</name>
</gene>
<feature type="transmembrane region" description="Helical" evidence="1">
    <location>
        <begin position="12"/>
        <end position="31"/>
    </location>
</feature>
<dbReference type="InterPro" id="IPR014729">
    <property type="entry name" value="Rossmann-like_a/b/a_fold"/>
</dbReference>
<keyword evidence="4" id="KW-1185">Reference proteome</keyword>
<dbReference type="InterPro" id="IPR003848">
    <property type="entry name" value="DUF218"/>
</dbReference>
<dbReference type="GO" id="GO:0043164">
    <property type="term" value="P:Gram-negative-bacterium-type cell wall biogenesis"/>
    <property type="evidence" value="ECO:0007669"/>
    <property type="project" value="TreeGrafter"/>
</dbReference>
<feature type="domain" description="DUF218" evidence="2">
    <location>
        <begin position="81"/>
        <end position="247"/>
    </location>
</feature>
<dbReference type="GO" id="GO:0005886">
    <property type="term" value="C:plasma membrane"/>
    <property type="evidence" value="ECO:0007669"/>
    <property type="project" value="TreeGrafter"/>
</dbReference>
<dbReference type="Proteomes" id="UP000245629">
    <property type="component" value="Chromosome 2"/>
</dbReference>
<dbReference type="RefSeq" id="WP_109327686.1">
    <property type="nucleotide sequence ID" value="NZ_CP029353.1"/>
</dbReference>
<dbReference type="KEGG" id="azz:DEW08_12870"/>
<reference evidence="4" key="1">
    <citation type="submission" date="2018-05" db="EMBL/GenBank/DDBJ databases">
        <title>Azospirillum thermophila sp. nov., a novel isolated from hot spring.</title>
        <authorList>
            <person name="Zhao Z."/>
        </authorList>
    </citation>
    <scope>NUCLEOTIDE SEQUENCE [LARGE SCALE GENOMIC DNA]</scope>
    <source>
        <strain evidence="4">CFH 70021</strain>
    </source>
</reference>
<dbReference type="Pfam" id="PF02698">
    <property type="entry name" value="DUF218"/>
    <property type="match status" value="1"/>
</dbReference>
<dbReference type="Gene3D" id="3.40.50.620">
    <property type="entry name" value="HUPs"/>
    <property type="match status" value="1"/>
</dbReference>
<name>A0A2S2CR91_9PROT</name>
<sequence>MLSFALSKLFWMLAMPGNALILMMAAGALLLRSRRWQRAGRRLVTLAALLGLLAGFTAFGPLVALPLENRFPRPELPAHIDGLIVLGGAVNPPITADRGDPSVNDAAERLLAFADLARRYPDARAVFTGGSGRLFDQTLKEDDSARGALREAGLAEGRVVFEADSRNTWENALYSRRLLDPKPGEVWVLVTSAMHMPRSVGIFRRIGWEVIPYPVDYRTTHDAKPYLRYESARTLMILEDAVREWIGLVSYRLMDRTDALFPAP</sequence>
<dbReference type="AlphaFoldDB" id="A0A2S2CR91"/>
<organism evidence="3 4">
    <name type="scientific">Azospirillum thermophilum</name>
    <dbReference type="NCBI Taxonomy" id="2202148"/>
    <lineage>
        <taxon>Bacteria</taxon>
        <taxon>Pseudomonadati</taxon>
        <taxon>Pseudomonadota</taxon>
        <taxon>Alphaproteobacteria</taxon>
        <taxon>Rhodospirillales</taxon>
        <taxon>Azospirillaceae</taxon>
        <taxon>Azospirillum</taxon>
    </lineage>
</organism>
<dbReference type="OrthoDB" id="9809813at2"/>